<accession>A0A2B4RGL1</accession>
<organism evidence="2 3">
    <name type="scientific">Stylophora pistillata</name>
    <name type="common">Smooth cauliflower coral</name>
    <dbReference type="NCBI Taxonomy" id="50429"/>
    <lineage>
        <taxon>Eukaryota</taxon>
        <taxon>Metazoa</taxon>
        <taxon>Cnidaria</taxon>
        <taxon>Anthozoa</taxon>
        <taxon>Hexacorallia</taxon>
        <taxon>Scleractinia</taxon>
        <taxon>Astrocoeniina</taxon>
        <taxon>Pocilloporidae</taxon>
        <taxon>Stylophora</taxon>
    </lineage>
</organism>
<evidence type="ECO:0000313" key="3">
    <source>
        <dbReference type="Proteomes" id="UP000225706"/>
    </source>
</evidence>
<comment type="caution">
    <text evidence="2">The sequence shown here is derived from an EMBL/GenBank/DDBJ whole genome shotgun (WGS) entry which is preliminary data.</text>
</comment>
<reference evidence="3" key="1">
    <citation type="journal article" date="2017" name="bioRxiv">
        <title>Comparative analysis of the genomes of Stylophora pistillata and Acropora digitifera provides evidence for extensive differences between species of corals.</title>
        <authorList>
            <person name="Voolstra C.R."/>
            <person name="Li Y."/>
            <person name="Liew Y.J."/>
            <person name="Baumgarten S."/>
            <person name="Zoccola D."/>
            <person name="Flot J.-F."/>
            <person name="Tambutte S."/>
            <person name="Allemand D."/>
            <person name="Aranda M."/>
        </authorList>
    </citation>
    <scope>NUCLEOTIDE SEQUENCE [LARGE SCALE GENOMIC DNA]</scope>
</reference>
<proteinExistence type="predicted"/>
<sequence length="275" mass="30000">MLAPLREQRLKRLSTLISAAGTFVADHNDAGKADPREVSTEKGGVRSEGGGGARFPPRTLVFKYLTSILLKLSSGLADCVAPVVHELSYPIPIPIIGRLTAAQALPRGIAFLPDVTVFLTDMITVSAIIPAGCRPSTVDMRKVRLICARCSFTQCSDAMLVSARKFRCCMEVDCARGKLTFDGSIERISCITQTGDRWQRYFRTEMGKRTAAVTASQKTNFLELHPTGGWFDGSSATWAEKMISLCQHVSTTISDLNMGPTAQLDIHQQKKGTEM</sequence>
<evidence type="ECO:0000256" key="1">
    <source>
        <dbReference type="SAM" id="MobiDB-lite"/>
    </source>
</evidence>
<dbReference type="EMBL" id="LSMT01000629">
    <property type="protein sequence ID" value="PFX15620.1"/>
    <property type="molecule type" value="Genomic_DNA"/>
</dbReference>
<dbReference type="Proteomes" id="UP000225706">
    <property type="component" value="Unassembled WGS sequence"/>
</dbReference>
<keyword evidence="3" id="KW-1185">Reference proteome</keyword>
<feature type="compositionally biased region" description="Basic and acidic residues" evidence="1">
    <location>
        <begin position="28"/>
        <end position="45"/>
    </location>
</feature>
<evidence type="ECO:0000313" key="2">
    <source>
        <dbReference type="EMBL" id="PFX15620.1"/>
    </source>
</evidence>
<name>A0A2B4RGL1_STYPI</name>
<feature type="region of interest" description="Disordered" evidence="1">
    <location>
        <begin position="28"/>
        <end position="51"/>
    </location>
</feature>
<gene>
    <name evidence="2" type="ORF">AWC38_SpisGene20155</name>
</gene>
<protein>
    <submittedName>
        <fullName evidence="2">Uncharacterized protein</fullName>
    </submittedName>
</protein>
<dbReference type="AlphaFoldDB" id="A0A2B4RGL1"/>